<keyword evidence="11" id="KW-0812">Transmembrane</keyword>
<keyword evidence="9 10" id="KW-0143">Chaperone</keyword>
<evidence type="ECO:0000256" key="10">
    <source>
        <dbReference type="HAMAP-Rule" id="MF_00240"/>
    </source>
</evidence>
<dbReference type="InterPro" id="IPR018323">
    <property type="entry name" value="OM_lipoprot_carrier_LolA_Pbac"/>
</dbReference>
<keyword evidence="8 10" id="KW-0653">Protein transport</keyword>
<feature type="transmembrane region" description="Helical" evidence="11">
    <location>
        <begin position="51"/>
        <end position="70"/>
    </location>
</feature>
<dbReference type="Gene3D" id="2.50.20.10">
    <property type="entry name" value="Lipoprotein localisation LolA/LolB/LppX"/>
    <property type="match status" value="1"/>
</dbReference>
<dbReference type="InterPro" id="IPR004564">
    <property type="entry name" value="OM_lipoprot_carrier_LolA-like"/>
</dbReference>
<dbReference type="SUPFAM" id="SSF89392">
    <property type="entry name" value="Prokaryotic lipoproteins and lipoprotein localization factors"/>
    <property type="match status" value="1"/>
</dbReference>
<evidence type="ECO:0000313" key="13">
    <source>
        <dbReference type="Proteomes" id="UP001432180"/>
    </source>
</evidence>
<dbReference type="PANTHER" id="PTHR35869:SF1">
    <property type="entry name" value="OUTER-MEMBRANE LIPOPROTEIN CARRIER PROTEIN"/>
    <property type="match status" value="1"/>
</dbReference>
<keyword evidence="5 10" id="KW-0813">Transport</keyword>
<evidence type="ECO:0000256" key="4">
    <source>
        <dbReference type="ARBA" id="ARBA00014035"/>
    </source>
</evidence>
<keyword evidence="13" id="KW-1185">Reference proteome</keyword>
<evidence type="ECO:0000256" key="1">
    <source>
        <dbReference type="ARBA" id="ARBA00004418"/>
    </source>
</evidence>
<keyword evidence="7 10" id="KW-0574">Periplasm</keyword>
<protein>
    <recommendedName>
        <fullName evidence="4 10">Outer-membrane lipoprotein carrier protein</fullName>
    </recommendedName>
</protein>
<dbReference type="Pfam" id="PF03548">
    <property type="entry name" value="LolA"/>
    <property type="match status" value="1"/>
</dbReference>
<reference evidence="12 13" key="1">
    <citation type="journal article" date="2023" name="Microorganisms">
        <title>Thiorhodovibrio frisius and Trv. litoralis spp. nov., Two Novel Members from a Clade of Fastidious Purple Sulfur Bacteria That Exhibit Unique Red-Shifted Light-Harvesting Capabilities.</title>
        <authorList>
            <person name="Methner A."/>
            <person name="Kuzyk S.B."/>
            <person name="Petersen J."/>
            <person name="Bauer S."/>
            <person name="Brinkmann H."/>
            <person name="Sichau K."/>
            <person name="Wanner G."/>
            <person name="Wolf J."/>
            <person name="Neumann-Schaal M."/>
            <person name="Henke P."/>
            <person name="Tank M."/>
            <person name="Sproer C."/>
            <person name="Bunk B."/>
            <person name="Overmann J."/>
        </authorList>
    </citation>
    <scope>NUCLEOTIDE SEQUENCE [LARGE SCALE GENOMIC DNA]</scope>
    <source>
        <strain evidence="12 13">DSM 6702</strain>
    </source>
</reference>
<evidence type="ECO:0000256" key="6">
    <source>
        <dbReference type="ARBA" id="ARBA00022729"/>
    </source>
</evidence>
<comment type="function">
    <text evidence="10">Participates in the translocation of lipoproteins from the inner membrane to the outer membrane. Only forms a complex with a lipoprotein if the residue after the N-terminal Cys is not an aspartate (The Asp acts as a targeting signal to indicate that the lipoprotein should stay in the inner membrane).</text>
</comment>
<gene>
    <name evidence="10 12" type="primary">lolA</name>
    <name evidence="12" type="ORF">Thiowin_01742</name>
</gene>
<evidence type="ECO:0000256" key="11">
    <source>
        <dbReference type="SAM" id="Phobius"/>
    </source>
</evidence>
<organism evidence="12 13">
    <name type="scientific">Thiorhodovibrio winogradskyi</name>
    <dbReference type="NCBI Taxonomy" id="77007"/>
    <lineage>
        <taxon>Bacteria</taxon>
        <taxon>Pseudomonadati</taxon>
        <taxon>Pseudomonadota</taxon>
        <taxon>Gammaproteobacteria</taxon>
        <taxon>Chromatiales</taxon>
        <taxon>Chromatiaceae</taxon>
        <taxon>Thiorhodovibrio</taxon>
    </lineage>
</organism>
<evidence type="ECO:0000256" key="5">
    <source>
        <dbReference type="ARBA" id="ARBA00022448"/>
    </source>
</evidence>
<keyword evidence="11" id="KW-1133">Transmembrane helix</keyword>
<evidence type="ECO:0000256" key="9">
    <source>
        <dbReference type="ARBA" id="ARBA00023186"/>
    </source>
</evidence>
<evidence type="ECO:0000256" key="2">
    <source>
        <dbReference type="ARBA" id="ARBA00007615"/>
    </source>
</evidence>
<comment type="subunit">
    <text evidence="3 10">Monomer.</text>
</comment>
<evidence type="ECO:0000256" key="3">
    <source>
        <dbReference type="ARBA" id="ARBA00011245"/>
    </source>
</evidence>
<evidence type="ECO:0000313" key="12">
    <source>
        <dbReference type="EMBL" id="WPL16768.1"/>
    </source>
</evidence>
<keyword evidence="11" id="KW-0472">Membrane</keyword>
<proteinExistence type="inferred from homology"/>
<evidence type="ECO:0000256" key="8">
    <source>
        <dbReference type="ARBA" id="ARBA00022927"/>
    </source>
</evidence>
<evidence type="ECO:0000256" key="7">
    <source>
        <dbReference type="ARBA" id="ARBA00022764"/>
    </source>
</evidence>
<dbReference type="PANTHER" id="PTHR35869">
    <property type="entry name" value="OUTER-MEMBRANE LIPOPROTEIN CARRIER PROTEIN"/>
    <property type="match status" value="1"/>
</dbReference>
<dbReference type="EMBL" id="CP121472">
    <property type="protein sequence ID" value="WPL16768.1"/>
    <property type="molecule type" value="Genomic_DNA"/>
</dbReference>
<dbReference type="InterPro" id="IPR029046">
    <property type="entry name" value="LolA/LolB/LppX"/>
</dbReference>
<dbReference type="NCBIfam" id="TIGR00547">
    <property type="entry name" value="lolA"/>
    <property type="match status" value="1"/>
</dbReference>
<dbReference type="Proteomes" id="UP001432180">
    <property type="component" value="Chromosome"/>
</dbReference>
<dbReference type="HAMAP" id="MF_00240">
    <property type="entry name" value="LolA"/>
    <property type="match status" value="1"/>
</dbReference>
<comment type="similarity">
    <text evidence="2 10">Belongs to the LolA family.</text>
</comment>
<sequence length="258" mass="29047">MAACTGECTRLTSPAKDQKATESSLLKAKVARTKRHFAHRINKIMTPSMRLAGFLIVISLLFLSLGANAAPDPVATLKDYLKDLNSLSADFRQITLTPGSSGEQTFESEGRLFLRRPGQFRWEYDKPSEQLIVADGKRVYLRDTELNQVSHRSQQAALDGTPAQLLVSDRPVEEFFALRPLSRDDGRLWVELEPKADDSQVERLQIAFIDGQLDTLLMEDRFGQLTRFIFTGIQRNPKLSDALFEFDRPAGGDFLQID</sequence>
<keyword evidence="12" id="KW-0449">Lipoprotein</keyword>
<keyword evidence="6" id="KW-0732">Signal</keyword>
<dbReference type="CDD" id="cd16325">
    <property type="entry name" value="LolA"/>
    <property type="match status" value="1"/>
</dbReference>
<accession>A0ABZ0S8Y6</accession>
<comment type="subcellular location">
    <subcellularLocation>
        <location evidence="1 10">Periplasm</location>
    </subcellularLocation>
</comment>
<name>A0ABZ0S8Y6_9GAMM</name>